<comment type="caution">
    <text evidence="2">The sequence shown here is derived from an EMBL/GenBank/DDBJ whole genome shotgun (WGS) entry which is preliminary data.</text>
</comment>
<evidence type="ECO:0000313" key="2">
    <source>
        <dbReference type="EMBL" id="PHK99965.1"/>
    </source>
</evidence>
<organism evidence="2 3">
    <name type="scientific">Neolewinella marina</name>
    <dbReference type="NCBI Taxonomy" id="438751"/>
    <lineage>
        <taxon>Bacteria</taxon>
        <taxon>Pseudomonadati</taxon>
        <taxon>Bacteroidota</taxon>
        <taxon>Saprospiria</taxon>
        <taxon>Saprospirales</taxon>
        <taxon>Lewinellaceae</taxon>
        <taxon>Neolewinella</taxon>
    </lineage>
</organism>
<protein>
    <recommendedName>
        <fullName evidence="4">Transposase IS200-like domain-containing protein</fullName>
    </recommendedName>
</protein>
<evidence type="ECO:0000256" key="1">
    <source>
        <dbReference type="SAM" id="MobiDB-lite"/>
    </source>
</evidence>
<dbReference type="InterPro" id="IPR036515">
    <property type="entry name" value="Transposase_17_sf"/>
</dbReference>
<dbReference type="PANTHER" id="PTHR34322">
    <property type="entry name" value="TRANSPOSASE, Y1_TNP DOMAIN-CONTAINING"/>
    <property type="match status" value="1"/>
</dbReference>
<dbReference type="Proteomes" id="UP000226437">
    <property type="component" value="Unassembled WGS sequence"/>
</dbReference>
<dbReference type="PANTHER" id="PTHR34322:SF2">
    <property type="entry name" value="TRANSPOSASE IS200-LIKE DOMAIN-CONTAINING PROTEIN"/>
    <property type="match status" value="1"/>
</dbReference>
<sequence>MYSSEVIYHVYNQSINYETVFRSERNYRYFLKKVKRHLCPYADIFAFCLMPDHFHFLLKPNELGCQQSPSGRYRRKDEEPTEKAVYQQNLSHGLKVLLSSYTRALYKEVGRRGSLFKAGTEAKPGYENFYPDASALDAEKPFTLFIPYLKICFFYIHDNPTKANLVTDPLEWEHSSALDYAGYRDSGICNFALTEQLLGISRQPSVGDSSDRLVVGPLKSSDQFSKDD</sequence>
<keyword evidence="3" id="KW-1185">Reference proteome</keyword>
<accession>A0A2G0CJ12</accession>
<feature type="region of interest" description="Disordered" evidence="1">
    <location>
        <begin position="205"/>
        <end position="228"/>
    </location>
</feature>
<reference evidence="2 3" key="1">
    <citation type="submission" date="2017-10" db="EMBL/GenBank/DDBJ databases">
        <title>The draft genome sequence of Lewinella marina KCTC 32374.</title>
        <authorList>
            <person name="Wang K."/>
        </authorList>
    </citation>
    <scope>NUCLEOTIDE SEQUENCE [LARGE SCALE GENOMIC DNA]</scope>
    <source>
        <strain evidence="2 3">MKG-38</strain>
    </source>
</reference>
<dbReference type="EMBL" id="PDLO01000001">
    <property type="protein sequence ID" value="PHK99965.1"/>
    <property type="molecule type" value="Genomic_DNA"/>
</dbReference>
<dbReference type="GO" id="GO:0003677">
    <property type="term" value="F:DNA binding"/>
    <property type="evidence" value="ECO:0007669"/>
    <property type="project" value="InterPro"/>
</dbReference>
<dbReference type="Gene3D" id="3.30.70.1290">
    <property type="entry name" value="Transposase IS200-like"/>
    <property type="match status" value="2"/>
</dbReference>
<dbReference type="SUPFAM" id="SSF143422">
    <property type="entry name" value="Transposase IS200-like"/>
    <property type="match status" value="1"/>
</dbReference>
<name>A0A2G0CJ12_9BACT</name>
<evidence type="ECO:0000313" key="3">
    <source>
        <dbReference type="Proteomes" id="UP000226437"/>
    </source>
</evidence>
<proteinExistence type="predicted"/>
<gene>
    <name evidence="2" type="ORF">CGL56_02650</name>
</gene>
<dbReference type="GO" id="GO:0006313">
    <property type="term" value="P:DNA transposition"/>
    <property type="evidence" value="ECO:0007669"/>
    <property type="project" value="InterPro"/>
</dbReference>
<dbReference type="AlphaFoldDB" id="A0A2G0CJ12"/>
<dbReference type="GO" id="GO:0004803">
    <property type="term" value="F:transposase activity"/>
    <property type="evidence" value="ECO:0007669"/>
    <property type="project" value="InterPro"/>
</dbReference>
<evidence type="ECO:0008006" key="4">
    <source>
        <dbReference type="Google" id="ProtNLM"/>
    </source>
</evidence>